<protein>
    <submittedName>
        <fullName evidence="1">Uncharacterized protein</fullName>
    </submittedName>
</protein>
<dbReference type="RefSeq" id="WP_205348255.1">
    <property type="nucleotide sequence ID" value="NZ_JAFEUP010000003.1"/>
</dbReference>
<name>A0ABS2IGI1_9GAMM</name>
<proteinExistence type="predicted"/>
<comment type="caution">
    <text evidence="1">The sequence shown here is derived from an EMBL/GenBank/DDBJ whole genome shotgun (WGS) entry which is preliminary data.</text>
</comment>
<dbReference type="EMBL" id="JAFEUP010000003">
    <property type="protein sequence ID" value="MBM7061057.1"/>
    <property type="molecule type" value="Genomic_DNA"/>
</dbReference>
<keyword evidence="2" id="KW-1185">Reference proteome</keyword>
<organism evidence="1 2">
    <name type="scientific">Zestomonas insulae</name>
    <dbReference type="NCBI Taxonomy" id="2809017"/>
    <lineage>
        <taxon>Bacteria</taxon>
        <taxon>Pseudomonadati</taxon>
        <taxon>Pseudomonadota</taxon>
        <taxon>Gammaproteobacteria</taxon>
        <taxon>Pseudomonadales</taxon>
        <taxon>Pseudomonadaceae</taxon>
        <taxon>Zestomonas</taxon>
    </lineage>
</organism>
<gene>
    <name evidence="1" type="ORF">JQX08_10090</name>
</gene>
<reference evidence="1 2" key="1">
    <citation type="submission" date="2021-02" db="EMBL/GenBank/DDBJ databases">
        <authorList>
            <person name="Lee D.-H."/>
        </authorList>
    </citation>
    <scope>NUCLEOTIDE SEQUENCE [LARGE SCALE GENOMIC DNA]</scope>
    <source>
        <strain evidence="1 2">UL073</strain>
    </source>
</reference>
<sequence>MGYLVTSAALVNFNDFEGAPGAGRVDTYQQDLQSMLVAAKELRSPEAQRLVGSMAAQLQDLDEQPQQGVNRSGHGLEKLLEFQLQLDANASAKYEQQALDIDPTTRELHKLSLNIGRALQVYQVRTFRALPSYFLDISEARIRSLDAEINESFAKLRTGAPQLASALTAAQRQYAFVREKLLDAHQTWTPSGVERFLSRCVRSLDQLAVESSGS</sequence>
<evidence type="ECO:0000313" key="2">
    <source>
        <dbReference type="Proteomes" id="UP000717995"/>
    </source>
</evidence>
<dbReference type="Proteomes" id="UP000717995">
    <property type="component" value="Unassembled WGS sequence"/>
</dbReference>
<accession>A0ABS2IGI1</accession>
<evidence type="ECO:0000313" key="1">
    <source>
        <dbReference type="EMBL" id="MBM7061057.1"/>
    </source>
</evidence>